<protein>
    <recommendedName>
        <fullName evidence="3">Uracil-DNA glycosylase-like domain-containing protein</fullName>
    </recommendedName>
</protein>
<dbReference type="AlphaFoldDB" id="A0A0G3X9W7"/>
<dbReference type="PATRIC" id="fig|543877.4.peg.1375"/>
<dbReference type="STRING" id="543877.AM2010_1353"/>
<evidence type="ECO:0000313" key="2">
    <source>
        <dbReference type="Proteomes" id="UP000037643"/>
    </source>
</evidence>
<dbReference type="SUPFAM" id="SSF52141">
    <property type="entry name" value="Uracil-DNA glycosylase-like"/>
    <property type="match status" value="1"/>
</dbReference>
<proteinExistence type="predicted"/>
<dbReference type="Proteomes" id="UP000037643">
    <property type="component" value="Chromosome"/>
</dbReference>
<accession>A0A0G3X9W7</accession>
<dbReference type="KEGG" id="amx:AM2010_1353"/>
<dbReference type="Gene3D" id="3.40.470.10">
    <property type="entry name" value="Uracil-DNA glycosylase-like domain"/>
    <property type="match status" value="1"/>
</dbReference>
<evidence type="ECO:0000313" key="1">
    <source>
        <dbReference type="EMBL" id="AKM07426.1"/>
    </source>
</evidence>
<organism evidence="1 2">
    <name type="scientific">Pelagerythrobacter marensis</name>
    <dbReference type="NCBI Taxonomy" id="543877"/>
    <lineage>
        <taxon>Bacteria</taxon>
        <taxon>Pseudomonadati</taxon>
        <taxon>Pseudomonadota</taxon>
        <taxon>Alphaproteobacteria</taxon>
        <taxon>Sphingomonadales</taxon>
        <taxon>Erythrobacteraceae</taxon>
        <taxon>Pelagerythrobacter</taxon>
    </lineage>
</organism>
<gene>
    <name evidence="1" type="ORF">AM2010_1353</name>
</gene>
<name>A0A0G3X9W7_9SPHN</name>
<sequence precursor="true">MIAVAGQVKTATVMAERPPLPLSGQVAGAIDWWREAGLDCDFVDDATDWLAPPEEAEAPAAPAIDTRAAEPPRELVPSVEPARRVDVDKSSWPTDLAAFRDWWLATDALDTGGAFPRVPPAGPAKAGLMIVVNQPEEGDRDTLLSGPDGALLQGFMRAAQIAPETVYLASLLPRHDTAPDWDAIRAAGLGELLAHHIGLVAPGRILFLGRNIPPLLGHDMAQGPAILRNINHKDASIPAMGAGGLADMRRSARRRERFWRCWLDWTYGET</sequence>
<dbReference type="InterPro" id="IPR036895">
    <property type="entry name" value="Uracil-DNA_glycosylase-like_sf"/>
</dbReference>
<evidence type="ECO:0008006" key="3">
    <source>
        <dbReference type="Google" id="ProtNLM"/>
    </source>
</evidence>
<dbReference type="EMBL" id="CP011805">
    <property type="protein sequence ID" value="AKM07426.1"/>
    <property type="molecule type" value="Genomic_DNA"/>
</dbReference>
<reference evidence="1 2" key="1">
    <citation type="submission" date="2015-06" db="EMBL/GenBank/DDBJ databases">
        <authorList>
            <person name="Kim K.M."/>
        </authorList>
    </citation>
    <scope>NUCLEOTIDE SEQUENCE [LARGE SCALE GENOMIC DNA]</scope>
    <source>
        <strain evidence="1 2">KCTC 22370</strain>
    </source>
</reference>
<keyword evidence="2" id="KW-1185">Reference proteome</keyword>